<dbReference type="SUPFAM" id="SSF56112">
    <property type="entry name" value="Protein kinase-like (PK-like)"/>
    <property type="match status" value="1"/>
</dbReference>
<dbReference type="PANTHER" id="PTHR43289">
    <property type="entry name" value="MITOGEN-ACTIVATED PROTEIN KINASE KINASE KINASE 20-RELATED"/>
    <property type="match status" value="1"/>
</dbReference>
<sequence>MAQLLGKRHDDAEPVVVAARYELQRKIGAGGYGTVYEAEDRQLRRRVALKVLELEGSDLATREGQLLAQLDHANVVTIFDHGVGPDYRYLAMQLLEGPGLRRACAGMSPAQTIAKYVEAGRGLAAIHARGLVHRDFKPSNVRIGPLGQAVVVDFGLARHLDTLEADPRELGVFVGTIDYAPPERLLGYPGDHRSDQFSFCVALWEALSGVSPWPCSGSTTCEQRILAFGADIVGTPGGGWRVEEALRRGLSLEPADRYPDMAGLLAELAPARRWTRRDLLLAAVPAVFVAAVMTQLMPSPAGGASSEFVANAHVSCLGSVALVMAREGRADAALMRLEWAKPINVSVETSRGLAITSGHVALEFERSVALYPDAADAWHLAAFYARRVGDVDLQDFARERGYALGSAIYNSSALKQVTVPSSLQTPSLHQ</sequence>
<feature type="binding site" evidence="5">
    <location>
        <position position="50"/>
    </location>
    <ligand>
        <name>ATP</name>
        <dbReference type="ChEBI" id="CHEBI:30616"/>
    </ligand>
</feature>
<dbReference type="Pfam" id="PF00069">
    <property type="entry name" value="Pkinase"/>
    <property type="match status" value="1"/>
</dbReference>
<evidence type="ECO:0000256" key="4">
    <source>
        <dbReference type="ARBA" id="ARBA00022840"/>
    </source>
</evidence>
<dbReference type="EMBL" id="JMCC02000008">
    <property type="protein sequence ID" value="KIG18903.1"/>
    <property type="molecule type" value="Genomic_DNA"/>
</dbReference>
<proteinExistence type="predicted"/>
<dbReference type="CDD" id="cd14014">
    <property type="entry name" value="STKc_PknB_like"/>
    <property type="match status" value="1"/>
</dbReference>
<evidence type="ECO:0000313" key="8">
    <source>
        <dbReference type="Proteomes" id="UP000031599"/>
    </source>
</evidence>
<organism evidence="7 8">
    <name type="scientific">Enhygromyxa salina</name>
    <dbReference type="NCBI Taxonomy" id="215803"/>
    <lineage>
        <taxon>Bacteria</taxon>
        <taxon>Pseudomonadati</taxon>
        <taxon>Myxococcota</taxon>
        <taxon>Polyangia</taxon>
        <taxon>Nannocystales</taxon>
        <taxon>Nannocystaceae</taxon>
        <taxon>Enhygromyxa</taxon>
    </lineage>
</organism>
<evidence type="ECO:0000256" key="1">
    <source>
        <dbReference type="ARBA" id="ARBA00022679"/>
    </source>
</evidence>
<dbReference type="GO" id="GO:0004674">
    <property type="term" value="F:protein serine/threonine kinase activity"/>
    <property type="evidence" value="ECO:0007669"/>
    <property type="project" value="TreeGrafter"/>
</dbReference>
<dbReference type="GO" id="GO:0005524">
    <property type="term" value="F:ATP binding"/>
    <property type="evidence" value="ECO:0007669"/>
    <property type="project" value="UniProtKB-UniRule"/>
</dbReference>
<dbReference type="AlphaFoldDB" id="A0A0C2A6A2"/>
<evidence type="ECO:0000313" key="7">
    <source>
        <dbReference type="EMBL" id="KIG18903.1"/>
    </source>
</evidence>
<evidence type="ECO:0000256" key="3">
    <source>
        <dbReference type="ARBA" id="ARBA00022777"/>
    </source>
</evidence>
<reference evidence="7 8" key="1">
    <citation type="submission" date="2014-12" db="EMBL/GenBank/DDBJ databases">
        <title>Genome assembly of Enhygromyxa salina DSM 15201.</title>
        <authorList>
            <person name="Sharma G."/>
            <person name="Subramanian S."/>
        </authorList>
    </citation>
    <scope>NUCLEOTIDE SEQUENCE [LARGE SCALE GENOMIC DNA]</scope>
    <source>
        <strain evidence="7 8">DSM 15201</strain>
    </source>
</reference>
<dbReference type="PROSITE" id="PS00107">
    <property type="entry name" value="PROTEIN_KINASE_ATP"/>
    <property type="match status" value="1"/>
</dbReference>
<gene>
    <name evidence="7" type="ORF">DB30_07239</name>
</gene>
<evidence type="ECO:0000259" key="6">
    <source>
        <dbReference type="PROSITE" id="PS50011"/>
    </source>
</evidence>
<comment type="caution">
    <text evidence="7">The sequence shown here is derived from an EMBL/GenBank/DDBJ whole genome shotgun (WGS) entry which is preliminary data.</text>
</comment>
<keyword evidence="1" id="KW-0808">Transferase</keyword>
<dbReference type="PROSITE" id="PS50011">
    <property type="entry name" value="PROTEIN_KINASE_DOM"/>
    <property type="match status" value="1"/>
</dbReference>
<evidence type="ECO:0000256" key="5">
    <source>
        <dbReference type="PROSITE-ProRule" id="PRU10141"/>
    </source>
</evidence>
<dbReference type="Gene3D" id="3.30.200.20">
    <property type="entry name" value="Phosphorylase Kinase, domain 1"/>
    <property type="match status" value="1"/>
</dbReference>
<keyword evidence="2 5" id="KW-0547">Nucleotide-binding</keyword>
<dbReference type="InterPro" id="IPR000719">
    <property type="entry name" value="Prot_kinase_dom"/>
</dbReference>
<dbReference type="InterPro" id="IPR011009">
    <property type="entry name" value="Kinase-like_dom_sf"/>
</dbReference>
<dbReference type="PANTHER" id="PTHR43289:SF6">
    <property type="entry name" value="SERINE_THREONINE-PROTEIN KINASE NEKL-3"/>
    <property type="match status" value="1"/>
</dbReference>
<dbReference type="Proteomes" id="UP000031599">
    <property type="component" value="Unassembled WGS sequence"/>
</dbReference>
<accession>A0A0C2A6A2</accession>
<keyword evidence="3 7" id="KW-0418">Kinase</keyword>
<dbReference type="Gene3D" id="1.10.510.10">
    <property type="entry name" value="Transferase(Phosphotransferase) domain 1"/>
    <property type="match status" value="1"/>
</dbReference>
<feature type="domain" description="Protein kinase" evidence="6">
    <location>
        <begin position="21"/>
        <end position="289"/>
    </location>
</feature>
<name>A0A0C2A6A2_9BACT</name>
<dbReference type="InterPro" id="IPR017441">
    <property type="entry name" value="Protein_kinase_ATP_BS"/>
</dbReference>
<evidence type="ECO:0000256" key="2">
    <source>
        <dbReference type="ARBA" id="ARBA00022741"/>
    </source>
</evidence>
<protein>
    <submittedName>
        <fullName evidence="7">Serine/threonine kinase PKN8</fullName>
    </submittedName>
</protein>
<keyword evidence="4 5" id="KW-0067">ATP-binding</keyword>